<keyword evidence="7" id="KW-1185">Reference proteome</keyword>
<dbReference type="CDD" id="cd01392">
    <property type="entry name" value="HTH_LacI"/>
    <property type="match status" value="1"/>
</dbReference>
<dbReference type="GO" id="GO:0055085">
    <property type="term" value="P:transmembrane transport"/>
    <property type="evidence" value="ECO:0007669"/>
    <property type="project" value="UniProtKB-ARBA"/>
</dbReference>
<feature type="domain" description="HTH lacI-type" evidence="5">
    <location>
        <begin position="9"/>
        <end position="63"/>
    </location>
</feature>
<dbReference type="EMBL" id="QVMU01000004">
    <property type="protein sequence ID" value="RJX72927.1"/>
    <property type="molecule type" value="Genomic_DNA"/>
</dbReference>
<dbReference type="Proteomes" id="UP000273252">
    <property type="component" value="Unassembled WGS sequence"/>
</dbReference>
<organism evidence="6 7">
    <name type="scientific">Vibrio sinensis</name>
    <dbReference type="NCBI Taxonomy" id="2302434"/>
    <lineage>
        <taxon>Bacteria</taxon>
        <taxon>Pseudomonadati</taxon>
        <taxon>Pseudomonadota</taxon>
        <taxon>Gammaproteobacteria</taxon>
        <taxon>Vibrionales</taxon>
        <taxon>Vibrionaceae</taxon>
        <taxon>Vibrio</taxon>
    </lineage>
</organism>
<dbReference type="PANTHER" id="PTHR30146:SF144">
    <property type="entry name" value="LACI-FAMILY TRANSCRIPTION REGULATOR"/>
    <property type="match status" value="1"/>
</dbReference>
<dbReference type="SUPFAM" id="SSF53822">
    <property type="entry name" value="Periplasmic binding protein-like I"/>
    <property type="match status" value="1"/>
</dbReference>
<dbReference type="Pfam" id="PF13407">
    <property type="entry name" value="Peripla_BP_4"/>
    <property type="match status" value="1"/>
</dbReference>
<evidence type="ECO:0000256" key="2">
    <source>
        <dbReference type="ARBA" id="ARBA00023015"/>
    </source>
</evidence>
<evidence type="ECO:0000256" key="3">
    <source>
        <dbReference type="ARBA" id="ARBA00023125"/>
    </source>
</evidence>
<dbReference type="SUPFAM" id="SSF47413">
    <property type="entry name" value="lambda repressor-like DNA-binding domains"/>
    <property type="match status" value="1"/>
</dbReference>
<evidence type="ECO:0000256" key="1">
    <source>
        <dbReference type="ARBA" id="ARBA00022181"/>
    </source>
</evidence>
<dbReference type="PROSITE" id="PS50932">
    <property type="entry name" value="HTH_LACI_2"/>
    <property type="match status" value="1"/>
</dbReference>
<sequence length="340" mass="38468">MFTRTIGMVKQEDIAKKLNITRTTVARALNDSSHIKAETKALVLRTANEMGYVRNHVSSALRANQAKKVYAFIVQSDASDIYSKDIYDGLVQFSEKVKSFNFELQIIKTDINDSDGQIKALKEILKQKPDGIIITALDKEKTQKIILKSSGTRFISLGVKICDEVLHVGPDYYRMGRLSADIMIQMLSKDSMIFLVETENDHVSSEMKYRGFLDGLTEKSIQLDGPHYYLNIFESMGEITKSFANSGCSSLFSNRYISEIFEELFKLDIELEKSIATGLNNLTSKHLENGSINAAVVEKGYEQSYKAGELMFELLVKKEKKTQSISTGFDIFFPENFSWK</sequence>
<reference evidence="6 7" key="1">
    <citation type="submission" date="2018-08" db="EMBL/GenBank/DDBJ databases">
        <title>Vibrio isolated from the Eastern China Marginal Seas.</title>
        <authorList>
            <person name="Li Y."/>
        </authorList>
    </citation>
    <scope>NUCLEOTIDE SEQUENCE [LARGE SCALE GENOMIC DNA]</scope>
    <source>
        <strain evidence="6 7">BEI233</strain>
    </source>
</reference>
<dbReference type="SMART" id="SM00354">
    <property type="entry name" value="HTH_LACI"/>
    <property type="match status" value="1"/>
</dbReference>
<comment type="caution">
    <text evidence="6">The sequence shown here is derived from an EMBL/GenBank/DDBJ whole genome shotgun (WGS) entry which is preliminary data.</text>
</comment>
<dbReference type="GO" id="GO:0000976">
    <property type="term" value="F:transcription cis-regulatory region binding"/>
    <property type="evidence" value="ECO:0007669"/>
    <property type="project" value="TreeGrafter"/>
</dbReference>
<dbReference type="OrthoDB" id="5756154at2"/>
<evidence type="ECO:0000313" key="6">
    <source>
        <dbReference type="EMBL" id="RJX72927.1"/>
    </source>
</evidence>
<dbReference type="InterPro" id="IPR025997">
    <property type="entry name" value="SBP_2_dom"/>
</dbReference>
<dbReference type="InterPro" id="IPR000843">
    <property type="entry name" value="HTH_LacI"/>
</dbReference>
<dbReference type="AlphaFoldDB" id="A0A3A6QVV9"/>
<keyword evidence="3" id="KW-0238">DNA-binding</keyword>
<name>A0A3A6QVV9_9VIBR</name>
<keyword evidence="4" id="KW-0804">Transcription</keyword>
<gene>
    <name evidence="6" type="ORF">DZ860_07170</name>
</gene>
<dbReference type="PANTHER" id="PTHR30146">
    <property type="entry name" value="LACI-RELATED TRANSCRIPTIONAL REPRESSOR"/>
    <property type="match status" value="1"/>
</dbReference>
<dbReference type="Gene3D" id="1.10.260.40">
    <property type="entry name" value="lambda repressor-like DNA-binding domains"/>
    <property type="match status" value="1"/>
</dbReference>
<dbReference type="InterPro" id="IPR028082">
    <property type="entry name" value="Peripla_BP_I"/>
</dbReference>
<dbReference type="Pfam" id="PF00356">
    <property type="entry name" value="LacI"/>
    <property type="match status" value="1"/>
</dbReference>
<evidence type="ECO:0000259" key="5">
    <source>
        <dbReference type="PROSITE" id="PS50932"/>
    </source>
</evidence>
<evidence type="ECO:0000256" key="4">
    <source>
        <dbReference type="ARBA" id="ARBA00023163"/>
    </source>
</evidence>
<accession>A0A3A6QVV9</accession>
<dbReference type="InterPro" id="IPR010982">
    <property type="entry name" value="Lambda_DNA-bd_dom_sf"/>
</dbReference>
<dbReference type="Gene3D" id="3.40.50.2300">
    <property type="match status" value="2"/>
</dbReference>
<keyword evidence="2" id="KW-0805">Transcription regulation</keyword>
<evidence type="ECO:0000313" key="7">
    <source>
        <dbReference type="Proteomes" id="UP000273252"/>
    </source>
</evidence>
<dbReference type="GO" id="GO:0003700">
    <property type="term" value="F:DNA-binding transcription factor activity"/>
    <property type="evidence" value="ECO:0007669"/>
    <property type="project" value="TreeGrafter"/>
</dbReference>
<protein>
    <recommendedName>
        <fullName evidence="1">Autoinducer 2-binding periplasmic protein LuxP</fullName>
    </recommendedName>
</protein>
<proteinExistence type="predicted"/>